<organism evidence="2 3">
    <name type="scientific">Anopheles dirus</name>
    <dbReference type="NCBI Taxonomy" id="7168"/>
    <lineage>
        <taxon>Eukaryota</taxon>
        <taxon>Metazoa</taxon>
        <taxon>Ecdysozoa</taxon>
        <taxon>Arthropoda</taxon>
        <taxon>Hexapoda</taxon>
        <taxon>Insecta</taxon>
        <taxon>Pterygota</taxon>
        <taxon>Neoptera</taxon>
        <taxon>Endopterygota</taxon>
        <taxon>Diptera</taxon>
        <taxon>Nematocera</taxon>
        <taxon>Culicoidea</taxon>
        <taxon>Culicidae</taxon>
        <taxon>Anophelinae</taxon>
        <taxon>Anopheles</taxon>
    </lineage>
</organism>
<name>A0A182N6P4_9DIPT</name>
<protein>
    <submittedName>
        <fullName evidence="2">Uncharacterized protein</fullName>
    </submittedName>
</protein>
<reference evidence="3" key="1">
    <citation type="submission" date="2013-03" db="EMBL/GenBank/DDBJ databases">
        <title>The Genome Sequence of Anopheles dirus WRAIR2.</title>
        <authorList>
            <consortium name="The Broad Institute Genomics Platform"/>
            <person name="Neafsey D.E."/>
            <person name="Walton C."/>
            <person name="Walker B."/>
            <person name="Young S.K."/>
            <person name="Zeng Q."/>
            <person name="Gargeya S."/>
            <person name="Fitzgerald M."/>
            <person name="Haas B."/>
            <person name="Abouelleil A."/>
            <person name="Allen A.W."/>
            <person name="Alvarado L."/>
            <person name="Arachchi H.M."/>
            <person name="Berlin A.M."/>
            <person name="Chapman S.B."/>
            <person name="Gainer-Dewar J."/>
            <person name="Goldberg J."/>
            <person name="Griggs A."/>
            <person name="Gujja S."/>
            <person name="Hansen M."/>
            <person name="Howarth C."/>
            <person name="Imamovic A."/>
            <person name="Ireland A."/>
            <person name="Larimer J."/>
            <person name="McCowan C."/>
            <person name="Murphy C."/>
            <person name="Pearson M."/>
            <person name="Poon T.W."/>
            <person name="Priest M."/>
            <person name="Roberts A."/>
            <person name="Saif S."/>
            <person name="Shea T."/>
            <person name="Sisk P."/>
            <person name="Sykes S."/>
            <person name="Wortman J."/>
            <person name="Nusbaum C."/>
            <person name="Birren B."/>
        </authorList>
    </citation>
    <scope>NUCLEOTIDE SEQUENCE [LARGE SCALE GENOMIC DNA]</scope>
    <source>
        <strain evidence="3">WRAIR2</strain>
    </source>
</reference>
<feature type="compositionally biased region" description="Low complexity" evidence="1">
    <location>
        <begin position="155"/>
        <end position="175"/>
    </location>
</feature>
<evidence type="ECO:0000256" key="1">
    <source>
        <dbReference type="SAM" id="MobiDB-lite"/>
    </source>
</evidence>
<evidence type="ECO:0000313" key="2">
    <source>
        <dbReference type="EnsemblMetazoa" id="ADIR003317-PA"/>
    </source>
</evidence>
<keyword evidence="3" id="KW-1185">Reference proteome</keyword>
<accession>A0A182N6P4</accession>
<dbReference type="EnsemblMetazoa" id="ADIR003317-RA">
    <property type="protein sequence ID" value="ADIR003317-PA"/>
    <property type="gene ID" value="ADIR003317"/>
</dbReference>
<feature type="compositionally biased region" description="Basic residues" evidence="1">
    <location>
        <begin position="125"/>
        <end position="138"/>
    </location>
</feature>
<sequence>QWSLVQIGRVCIAVTNSRVSCQLLEPPCEDRSHRFTKLLFSTKHFAPERWNPPWKIRMLTCQSRPIGRKCSRSRTMPSPAWPPTTLSTVRRRLRPMPTMPRCGDVGLARGSARSRVAAGWQCSSRTHRNRKKHRKRKPDRPGEDEAGPGRPPGAPAVELEANRVAVAEAVVRPPVRGHDPGAVRPAAGRRPRDEAAEPGARARFRVM</sequence>
<reference evidence="2" key="2">
    <citation type="submission" date="2020-05" db="UniProtKB">
        <authorList>
            <consortium name="EnsemblMetazoa"/>
        </authorList>
    </citation>
    <scope>IDENTIFICATION</scope>
    <source>
        <strain evidence="2">WRAIR2</strain>
    </source>
</reference>
<feature type="region of interest" description="Disordered" evidence="1">
    <location>
        <begin position="114"/>
        <end position="207"/>
    </location>
</feature>
<proteinExistence type="predicted"/>
<evidence type="ECO:0000313" key="3">
    <source>
        <dbReference type="Proteomes" id="UP000075884"/>
    </source>
</evidence>
<dbReference type="VEuPathDB" id="VectorBase:ADIR003317"/>
<dbReference type="AlphaFoldDB" id="A0A182N6P4"/>
<dbReference type="Proteomes" id="UP000075884">
    <property type="component" value="Unassembled WGS sequence"/>
</dbReference>